<name>X1AEL8_9ZZZZ</name>
<dbReference type="InterPro" id="IPR027417">
    <property type="entry name" value="P-loop_NTPase"/>
</dbReference>
<protein>
    <recommendedName>
        <fullName evidence="2">NadR/Ttd14 AAA domain-containing protein</fullName>
    </recommendedName>
</protein>
<evidence type="ECO:0000313" key="1">
    <source>
        <dbReference type="EMBL" id="GAG71148.1"/>
    </source>
</evidence>
<accession>X1AEL8</accession>
<comment type="caution">
    <text evidence="1">The sequence shown here is derived from an EMBL/GenBank/DDBJ whole genome shotgun (WGS) entry which is preliminary data.</text>
</comment>
<sequence>MKSPLIINLFGGPGTGKSTIASGIFCLLKLHGVNTEYVTEFPKDLTWEESYKTLLDQYYITTSQHHRVWRLIGKVDIIVTDAPFLLGLVYEETNNYFKQSVLKIFNNYNNINYLLNGDVKYMESGRNQTKQEAQEIDEK</sequence>
<dbReference type="EMBL" id="BART01008266">
    <property type="protein sequence ID" value="GAG71148.1"/>
    <property type="molecule type" value="Genomic_DNA"/>
</dbReference>
<reference evidence="1" key="1">
    <citation type="journal article" date="2014" name="Front. Microbiol.">
        <title>High frequency of phylogenetically diverse reductive dehalogenase-homologous genes in deep subseafloor sedimentary metagenomes.</title>
        <authorList>
            <person name="Kawai M."/>
            <person name="Futagami T."/>
            <person name="Toyoda A."/>
            <person name="Takaki Y."/>
            <person name="Nishi S."/>
            <person name="Hori S."/>
            <person name="Arai W."/>
            <person name="Tsubouchi T."/>
            <person name="Morono Y."/>
            <person name="Uchiyama I."/>
            <person name="Ito T."/>
            <person name="Fujiyama A."/>
            <person name="Inagaki F."/>
            <person name="Takami H."/>
        </authorList>
    </citation>
    <scope>NUCLEOTIDE SEQUENCE</scope>
    <source>
        <strain evidence="1">Expedition CK06-06</strain>
    </source>
</reference>
<proteinExistence type="predicted"/>
<dbReference type="Gene3D" id="3.40.50.300">
    <property type="entry name" value="P-loop containing nucleotide triphosphate hydrolases"/>
    <property type="match status" value="1"/>
</dbReference>
<dbReference type="AlphaFoldDB" id="X1AEL8"/>
<gene>
    <name evidence="1" type="ORF">S01H4_18635</name>
</gene>
<evidence type="ECO:0008006" key="2">
    <source>
        <dbReference type="Google" id="ProtNLM"/>
    </source>
</evidence>
<organism evidence="1">
    <name type="scientific">marine sediment metagenome</name>
    <dbReference type="NCBI Taxonomy" id="412755"/>
    <lineage>
        <taxon>unclassified sequences</taxon>
        <taxon>metagenomes</taxon>
        <taxon>ecological metagenomes</taxon>
    </lineage>
</organism>
<dbReference type="SUPFAM" id="SSF52540">
    <property type="entry name" value="P-loop containing nucleoside triphosphate hydrolases"/>
    <property type="match status" value="1"/>
</dbReference>